<sequence>MSAKSDETLRKVSYAVLALGIVLGVAGIVMLIIGVSKKCTDGGSSTISTPGGCYPTGDQLNPFFVDASSSKVTWDPTMKDTSSPTFAAAQKALVTEISDAFNSTGSVQETRGGKYSKAATPTNRLVKVTVNMITNGTGKGVNYYATMIFVNDGTSNPLNVSSVQNMLNNAGIPSAASGNPTDQCHSVNLPPTLPPSGPTPSTLASSSITSSVPVDTSSIPTTLPTAATSPGCTPPPSTNNPPSGCSSDSLNPFAITAYSNSIPWDPTMSDPNSSAYQSAVKKLSDQITAAFSNSRANNFKRFLMMATNSATYTLQKLSISQIANPSATSANAPSTGINFYATLVFVGQPGPNQQDIQNQLSAAGIYATAYSSTTAGQCSAYPPPPYPTGPPPPNSSPRPPFTCDPTTSKTSVIFLVDTASPTEPGINSTIKQQLIASYLQSFMPSTTSDSWSGLQMGVAIYYGTTAYMPNNFMCNNGACWANTVNSIVVQSSNPSISAYDSHNVSSGLLFAINEFSQIFGNNDPYGTARLAVVVTDGYQYNGNGVDPAPGLATTLKNAGFKLTAIVATPSPSVQNSIKALVSVVWSDSFPLASITQLTDPTLLTYTAKWVCAALPITTPAPPVTTATTMTTTTLTTTYTLPQLTTASTPPPTTGPTTTPTLPLPYCPYYMDIVIIWRSATQNQTFQDVQKFITQLLLAPGTGSFAGAEQNTITDRLTRIALITYDTNRANLKFDLTQYQYMSDYSNAVGSLTWPNQASLTADLLSEAFKAAQEVLLNSARLYASRSVIVFSDDFSPDDYNDSIINYHLLKDELYASVFGIYIGQNLSDSFDYRNFTDQRIALPFSTGLNPTKPSAINLANELRNFVCTVSPPPQPPPTTPPTTTTQAPCTYPPPPTPSASAQPTKAPAGAWPDITILLDTSANLAPGSYALNDRGFEAVRMFLVNTLQQYRIDANHTRVSLVTFDGTANVVFTFNQNLNMASLMNAIGNQWEYGPAGTHTADRNLNAALQMVLSKVYNEPSGSGYNLNHINFLWAFVTGIPTDSGYAQTLYQLQSMGIRTQAIGLGALDQQFLSNFGFDSFDYASPFDPVSGIASPTSPLPHMLYQQTTVYITPPPTLAQVSADIVIVIEESTQLTPGNFINVKGFLTQFFTHLQFGPTGSSVALFSYNNRSLLGWTLNSGNDKAAVLDITSRLSYQNSNISTPNINA</sequence>
<feature type="region of interest" description="Disordered" evidence="1">
    <location>
        <begin position="870"/>
        <end position="905"/>
    </location>
</feature>
<dbReference type="SUPFAM" id="SSF53300">
    <property type="entry name" value="vWA-like"/>
    <property type="match status" value="4"/>
</dbReference>
<dbReference type="PANTHER" id="PTHR24020">
    <property type="entry name" value="COLLAGEN ALPHA"/>
    <property type="match status" value="1"/>
</dbReference>
<dbReference type="Proteomes" id="UP000887566">
    <property type="component" value="Unplaced"/>
</dbReference>
<name>A0A914X8Y0_9BILA</name>
<feature type="compositionally biased region" description="Pro residues" evidence="1">
    <location>
        <begin position="870"/>
        <end position="880"/>
    </location>
</feature>
<feature type="domain" description="VWFA" evidence="3">
    <location>
        <begin position="913"/>
        <end position="1125"/>
    </location>
</feature>
<keyword evidence="2" id="KW-0472">Membrane</keyword>
<feature type="region of interest" description="Disordered" evidence="1">
    <location>
        <begin position="380"/>
        <end position="403"/>
    </location>
</feature>
<feature type="transmembrane region" description="Helical" evidence="2">
    <location>
        <begin position="12"/>
        <end position="35"/>
    </location>
</feature>
<organism evidence="4 5">
    <name type="scientific">Plectus sambesii</name>
    <dbReference type="NCBI Taxonomy" id="2011161"/>
    <lineage>
        <taxon>Eukaryota</taxon>
        <taxon>Metazoa</taxon>
        <taxon>Ecdysozoa</taxon>
        <taxon>Nematoda</taxon>
        <taxon>Chromadorea</taxon>
        <taxon>Plectida</taxon>
        <taxon>Plectina</taxon>
        <taxon>Plectoidea</taxon>
        <taxon>Plectidae</taxon>
        <taxon>Plectus</taxon>
    </lineage>
</organism>
<evidence type="ECO:0000256" key="2">
    <source>
        <dbReference type="SAM" id="Phobius"/>
    </source>
</evidence>
<dbReference type="InterPro" id="IPR002035">
    <property type="entry name" value="VWF_A"/>
</dbReference>
<dbReference type="Gene3D" id="3.40.50.410">
    <property type="entry name" value="von Willebrand factor, type A domain"/>
    <property type="match status" value="3"/>
</dbReference>
<keyword evidence="2" id="KW-0812">Transmembrane</keyword>
<dbReference type="SMART" id="SM00327">
    <property type="entry name" value="VWA"/>
    <property type="match status" value="2"/>
</dbReference>
<feature type="domain" description="VWFA" evidence="3">
    <location>
        <begin position="1124"/>
        <end position="1208"/>
    </location>
</feature>
<feature type="compositionally biased region" description="Pro residues" evidence="1">
    <location>
        <begin position="381"/>
        <end position="402"/>
    </location>
</feature>
<dbReference type="AlphaFoldDB" id="A0A914X8Y0"/>
<evidence type="ECO:0000313" key="5">
    <source>
        <dbReference type="WBParaSite" id="PSAMB.scaffold652size44541.g7770.t1"/>
    </source>
</evidence>
<dbReference type="WBParaSite" id="PSAMB.scaffold652size44541.g7770.t1">
    <property type="protein sequence ID" value="PSAMB.scaffold652size44541.g7770.t1"/>
    <property type="gene ID" value="PSAMB.scaffold652size44541.g7770"/>
</dbReference>
<evidence type="ECO:0000256" key="1">
    <source>
        <dbReference type="SAM" id="MobiDB-lite"/>
    </source>
</evidence>
<dbReference type="PROSITE" id="PS50234">
    <property type="entry name" value="VWFA"/>
    <property type="match status" value="4"/>
</dbReference>
<reference evidence="5" key="1">
    <citation type="submission" date="2022-11" db="UniProtKB">
        <authorList>
            <consortium name="WormBaseParasite"/>
        </authorList>
    </citation>
    <scope>IDENTIFICATION</scope>
</reference>
<feature type="region of interest" description="Disordered" evidence="1">
    <location>
        <begin position="171"/>
        <end position="246"/>
    </location>
</feature>
<feature type="domain" description="VWFA" evidence="3">
    <location>
        <begin position="411"/>
        <end position="606"/>
    </location>
</feature>
<evidence type="ECO:0000313" key="4">
    <source>
        <dbReference type="Proteomes" id="UP000887566"/>
    </source>
</evidence>
<keyword evidence="4" id="KW-1185">Reference proteome</keyword>
<dbReference type="InterPro" id="IPR036465">
    <property type="entry name" value="vWFA_dom_sf"/>
</dbReference>
<accession>A0A914X8Y0</accession>
<proteinExistence type="predicted"/>
<dbReference type="CDD" id="cd01450">
    <property type="entry name" value="vWFA_subfamily_ECM"/>
    <property type="match status" value="1"/>
</dbReference>
<feature type="compositionally biased region" description="Polar residues" evidence="1">
    <location>
        <begin position="176"/>
        <end position="186"/>
    </location>
</feature>
<protein>
    <submittedName>
        <fullName evidence="5">VWFA domain-containing protein</fullName>
    </submittedName>
</protein>
<feature type="compositionally biased region" description="Low complexity" evidence="1">
    <location>
        <begin position="199"/>
        <end position="231"/>
    </location>
</feature>
<evidence type="ECO:0000259" key="3">
    <source>
        <dbReference type="PROSITE" id="PS50234"/>
    </source>
</evidence>
<feature type="domain" description="VWFA" evidence="3">
    <location>
        <begin position="671"/>
        <end position="825"/>
    </location>
</feature>
<dbReference type="CDD" id="cd00198">
    <property type="entry name" value="vWFA"/>
    <property type="match status" value="1"/>
</dbReference>
<dbReference type="InterPro" id="IPR050525">
    <property type="entry name" value="ECM_Assembly_Org"/>
</dbReference>
<keyword evidence="2" id="KW-1133">Transmembrane helix</keyword>
<dbReference type="Pfam" id="PF00092">
    <property type="entry name" value="VWA"/>
    <property type="match status" value="3"/>
</dbReference>